<dbReference type="GO" id="GO:0015020">
    <property type="term" value="F:glucuronosyltransferase activity"/>
    <property type="evidence" value="ECO:0007669"/>
    <property type="project" value="UniProtKB-EC"/>
</dbReference>
<dbReference type="SUPFAM" id="SSF53756">
    <property type="entry name" value="UDP-Glycosyltransferase/glycogen phosphorylase"/>
    <property type="match status" value="1"/>
</dbReference>
<dbReference type="InterPro" id="IPR035595">
    <property type="entry name" value="UDP_glycos_trans_CS"/>
</dbReference>
<organism evidence="6 7">
    <name type="scientific">Trichoplusia ni</name>
    <name type="common">Cabbage looper</name>
    <dbReference type="NCBI Taxonomy" id="7111"/>
    <lineage>
        <taxon>Eukaryota</taxon>
        <taxon>Metazoa</taxon>
        <taxon>Ecdysozoa</taxon>
        <taxon>Arthropoda</taxon>
        <taxon>Hexapoda</taxon>
        <taxon>Insecta</taxon>
        <taxon>Pterygota</taxon>
        <taxon>Neoptera</taxon>
        <taxon>Endopterygota</taxon>
        <taxon>Lepidoptera</taxon>
        <taxon>Glossata</taxon>
        <taxon>Ditrysia</taxon>
        <taxon>Noctuoidea</taxon>
        <taxon>Noctuidae</taxon>
        <taxon>Plusiinae</taxon>
        <taxon>Trichoplusia</taxon>
    </lineage>
</organism>
<dbReference type="CDD" id="cd03784">
    <property type="entry name" value="GT1_Gtf-like"/>
    <property type="match status" value="1"/>
</dbReference>
<dbReference type="GO" id="GO:0016020">
    <property type="term" value="C:membrane"/>
    <property type="evidence" value="ECO:0007669"/>
    <property type="project" value="UniProtKB-SubCell"/>
</dbReference>
<feature type="chain" id="PRO_5029039065" description="UDP-glucuronosyltransferase" evidence="5">
    <location>
        <begin position="22"/>
        <end position="517"/>
    </location>
</feature>
<dbReference type="PANTHER" id="PTHR48043:SF114">
    <property type="entry name" value="IP04436P-RELATED"/>
    <property type="match status" value="1"/>
</dbReference>
<dbReference type="FunFam" id="3.40.50.2000:FF:000050">
    <property type="entry name" value="UDP-glucuronosyltransferase"/>
    <property type="match status" value="1"/>
</dbReference>
<keyword evidence="5" id="KW-0472">Membrane</keyword>
<keyword evidence="2 4" id="KW-0328">Glycosyltransferase</keyword>
<comment type="catalytic activity">
    <reaction evidence="5">
        <text>glucuronate acceptor + UDP-alpha-D-glucuronate = acceptor beta-D-glucuronoside + UDP + H(+)</text>
        <dbReference type="Rhea" id="RHEA:21032"/>
        <dbReference type="ChEBI" id="CHEBI:15378"/>
        <dbReference type="ChEBI" id="CHEBI:58052"/>
        <dbReference type="ChEBI" id="CHEBI:58223"/>
        <dbReference type="ChEBI" id="CHEBI:132367"/>
        <dbReference type="ChEBI" id="CHEBI:132368"/>
        <dbReference type="EC" id="2.4.1.17"/>
    </reaction>
</comment>
<dbReference type="Proteomes" id="UP000322000">
    <property type="component" value="Chromosome 7"/>
</dbReference>
<keyword evidence="6" id="KW-1185">Reference proteome</keyword>
<evidence type="ECO:0000313" key="6">
    <source>
        <dbReference type="Proteomes" id="UP000322000"/>
    </source>
</evidence>
<sequence>MKPISLTVILSLILLIDYSTCLNILGIFPYQGKSHFFVFRVYLRELARRGHDVTVISHFPESDAPKNYHDVSLAGSAEPIEGDVPIVNSYITLLGVSLFLTTSGIDNCQIMLANKQVQSLIREKPKFDVIVVEQFNSDCALGIAYKLQAPVVGIMSHVMMPWHYERLGVPYNPSYVPFHFLGGGTKPTLYERVERTVFDFYFRNLYNYYTQRNNQNTLAKYFDDVPPLEDLARDIKFLLLYHNFIYTGSRLFPSNVIEVGGFHVVEAKPLQGDLKKFVDEAEHGIVYISFGSVVKPSTMPAEKVRAVLNVMKQLPQRFIWKWDDKTLMMDKNKLYTSDWLPQVDILAHPKTLAFMSHAGNGGTTEAIHYGVPVIAMPVVGDQPSNAAAIEESGLGIQLQVKDLTEDNLLKAFKTVLDPKFLHRVKKVSEAWHDRPMSPIDTAVYWTEFAARHSNFTFRTAAADVPFYQYIMLDVMAVLILLFSVIAVLFRTVLKICTKSSNKNPKEVRTSKKKAKRA</sequence>
<dbReference type="Gene3D" id="3.40.50.2000">
    <property type="entry name" value="Glycogen Phosphorylase B"/>
    <property type="match status" value="2"/>
</dbReference>
<evidence type="ECO:0000256" key="3">
    <source>
        <dbReference type="ARBA" id="ARBA00022679"/>
    </source>
</evidence>
<feature type="signal peptide" evidence="5">
    <location>
        <begin position="1"/>
        <end position="21"/>
    </location>
</feature>
<keyword evidence="3 4" id="KW-0808">Transferase</keyword>
<name>A0A7E5VSP3_TRINI</name>
<dbReference type="FunCoup" id="A0A7E5VSP3">
    <property type="interactions" value="207"/>
</dbReference>
<keyword evidence="5" id="KW-0732">Signal</keyword>
<dbReference type="GeneID" id="113496210"/>
<keyword evidence="5" id="KW-1133">Transmembrane helix</keyword>
<dbReference type="InterPro" id="IPR050271">
    <property type="entry name" value="UDP-glycosyltransferase"/>
</dbReference>
<evidence type="ECO:0000313" key="7">
    <source>
        <dbReference type="RefSeq" id="XP_026731176.1"/>
    </source>
</evidence>
<accession>A0A7E5VSP3</accession>
<feature type="transmembrane region" description="Helical" evidence="5">
    <location>
        <begin position="466"/>
        <end position="489"/>
    </location>
</feature>
<evidence type="ECO:0000256" key="1">
    <source>
        <dbReference type="ARBA" id="ARBA00009995"/>
    </source>
</evidence>
<dbReference type="PANTHER" id="PTHR48043">
    <property type="entry name" value="EG:EG0003.4 PROTEIN-RELATED"/>
    <property type="match status" value="1"/>
</dbReference>
<dbReference type="OrthoDB" id="5835829at2759"/>
<dbReference type="PROSITE" id="PS00375">
    <property type="entry name" value="UDPGT"/>
    <property type="match status" value="1"/>
</dbReference>
<dbReference type="InParanoid" id="A0A7E5VSP3"/>
<dbReference type="KEGG" id="tnl:113496210"/>
<evidence type="ECO:0000256" key="2">
    <source>
        <dbReference type="ARBA" id="ARBA00022676"/>
    </source>
</evidence>
<comment type="subcellular location">
    <subcellularLocation>
        <location evidence="5">Membrane</location>
        <topology evidence="5">Single-pass membrane protein</topology>
    </subcellularLocation>
</comment>
<dbReference type="Pfam" id="PF00201">
    <property type="entry name" value="UDPGT"/>
    <property type="match status" value="1"/>
</dbReference>
<comment type="similarity">
    <text evidence="1 4">Belongs to the UDP-glycosyltransferase family.</text>
</comment>
<gene>
    <name evidence="7" type="primary">LOC113496210</name>
</gene>
<proteinExistence type="inferred from homology"/>
<dbReference type="AlphaFoldDB" id="A0A7E5VSP3"/>
<reference evidence="7" key="1">
    <citation type="submission" date="2025-08" db="UniProtKB">
        <authorList>
            <consortium name="RefSeq"/>
        </authorList>
    </citation>
    <scope>IDENTIFICATION</scope>
</reference>
<dbReference type="RefSeq" id="XP_026731176.1">
    <property type="nucleotide sequence ID" value="XM_026875375.1"/>
</dbReference>
<keyword evidence="5" id="KW-0812">Transmembrane</keyword>
<dbReference type="InterPro" id="IPR002213">
    <property type="entry name" value="UDP_glucos_trans"/>
</dbReference>
<evidence type="ECO:0000256" key="4">
    <source>
        <dbReference type="RuleBase" id="RU003718"/>
    </source>
</evidence>
<evidence type="ECO:0000256" key="5">
    <source>
        <dbReference type="RuleBase" id="RU362059"/>
    </source>
</evidence>
<dbReference type="EC" id="2.4.1.17" evidence="5"/>
<protein>
    <recommendedName>
        <fullName evidence="5">UDP-glucuronosyltransferase</fullName>
        <ecNumber evidence="5">2.4.1.17</ecNumber>
    </recommendedName>
</protein>
<dbReference type="CTD" id="101739741"/>